<accession>A0AAV1RBR6</accession>
<dbReference type="AlphaFoldDB" id="A0AAV1RBR6"/>
<evidence type="ECO:0000313" key="8">
    <source>
        <dbReference type="Proteomes" id="UP001314170"/>
    </source>
</evidence>
<evidence type="ECO:0000256" key="1">
    <source>
        <dbReference type="ARBA" id="ARBA00008056"/>
    </source>
</evidence>
<keyword evidence="4 5" id="KW-0408">Iron</keyword>
<dbReference type="InterPro" id="IPR044861">
    <property type="entry name" value="IPNS-like_FE2OG_OXY"/>
</dbReference>
<gene>
    <name evidence="7" type="ORF">DCAF_LOCUS7555</name>
</gene>
<dbReference type="GO" id="GO:0051213">
    <property type="term" value="F:dioxygenase activity"/>
    <property type="evidence" value="ECO:0007669"/>
    <property type="project" value="UniProtKB-ARBA"/>
</dbReference>
<evidence type="ECO:0000259" key="6">
    <source>
        <dbReference type="PROSITE" id="PS51471"/>
    </source>
</evidence>
<dbReference type="PRINTS" id="PR00682">
    <property type="entry name" value="IPNSYNTHASE"/>
</dbReference>
<dbReference type="Pfam" id="PF14226">
    <property type="entry name" value="DIOX_N"/>
    <property type="match status" value="1"/>
</dbReference>
<dbReference type="InterPro" id="IPR027443">
    <property type="entry name" value="IPNS-like_sf"/>
</dbReference>
<feature type="domain" description="Fe2OG dioxygenase" evidence="6">
    <location>
        <begin position="198"/>
        <end position="299"/>
    </location>
</feature>
<evidence type="ECO:0000256" key="5">
    <source>
        <dbReference type="RuleBase" id="RU003682"/>
    </source>
</evidence>
<dbReference type="GO" id="GO:0046872">
    <property type="term" value="F:metal ion binding"/>
    <property type="evidence" value="ECO:0007669"/>
    <property type="project" value="UniProtKB-KW"/>
</dbReference>
<dbReference type="PROSITE" id="PS51471">
    <property type="entry name" value="FE2OG_OXY"/>
    <property type="match status" value="1"/>
</dbReference>
<keyword evidence="3 5" id="KW-0560">Oxidoreductase</keyword>
<dbReference type="Gene3D" id="2.60.120.330">
    <property type="entry name" value="B-lactam Antibiotic, Isopenicillin N Synthase, Chain"/>
    <property type="match status" value="1"/>
</dbReference>
<protein>
    <recommendedName>
        <fullName evidence="6">Fe2OG dioxygenase domain-containing protein</fullName>
    </recommendedName>
</protein>
<reference evidence="7 8" key="1">
    <citation type="submission" date="2024-01" db="EMBL/GenBank/DDBJ databases">
        <authorList>
            <person name="Waweru B."/>
        </authorList>
    </citation>
    <scope>NUCLEOTIDE SEQUENCE [LARGE SCALE GENOMIC DNA]</scope>
</reference>
<dbReference type="PANTHER" id="PTHR10209">
    <property type="entry name" value="OXIDOREDUCTASE, 2OG-FE II OXYGENASE FAMILY PROTEIN"/>
    <property type="match status" value="1"/>
</dbReference>
<dbReference type="Proteomes" id="UP001314170">
    <property type="component" value="Unassembled WGS sequence"/>
</dbReference>
<dbReference type="PANTHER" id="PTHR10209:SF885">
    <property type="entry name" value="2OG-FE(II) OXYGENASE FAMILY, PUTATIVE (AFU_ORTHOLOGUE AFUA_2G00750)-RELATED"/>
    <property type="match status" value="1"/>
</dbReference>
<dbReference type="SUPFAM" id="SSF51197">
    <property type="entry name" value="Clavaminate synthase-like"/>
    <property type="match status" value="1"/>
</dbReference>
<comment type="caution">
    <text evidence="7">The sequence shown here is derived from an EMBL/GenBank/DDBJ whole genome shotgun (WGS) entry which is preliminary data.</text>
</comment>
<keyword evidence="8" id="KW-1185">Reference proteome</keyword>
<dbReference type="FunFam" id="2.60.120.330:FF:000012">
    <property type="entry name" value="Gibberellin 20 oxidase 1"/>
    <property type="match status" value="1"/>
</dbReference>
<proteinExistence type="inferred from homology"/>
<evidence type="ECO:0000256" key="2">
    <source>
        <dbReference type="ARBA" id="ARBA00022723"/>
    </source>
</evidence>
<evidence type="ECO:0000256" key="4">
    <source>
        <dbReference type="ARBA" id="ARBA00023004"/>
    </source>
</evidence>
<evidence type="ECO:0000313" key="7">
    <source>
        <dbReference type="EMBL" id="CAK7329796.1"/>
    </source>
</evidence>
<keyword evidence="2 5" id="KW-0479">Metal-binding</keyword>
<comment type="similarity">
    <text evidence="1 5">Belongs to the iron/ascorbate-dependent oxidoreductase family.</text>
</comment>
<dbReference type="Pfam" id="PF03171">
    <property type="entry name" value="2OG-FeII_Oxy"/>
    <property type="match status" value="1"/>
</dbReference>
<dbReference type="InterPro" id="IPR026992">
    <property type="entry name" value="DIOX_N"/>
</dbReference>
<dbReference type="EMBL" id="CAWUPB010000913">
    <property type="protein sequence ID" value="CAK7329796.1"/>
    <property type="molecule type" value="Genomic_DNA"/>
</dbReference>
<sequence length="369" mass="42762">MGEVDPAFIQAQEHRPKPEILKAEGIPLIDLSITSSPDTNLNDPRALDGLVEEIGDACKNWGFFQVINHGVPLVKRQNIEKASREFFSQPLEEKSKVRRSEEKVLGYYDTEHTKNVRDWKEVLDLTVQDPTIVPASYKPDDKELTKWFNQWPEYPPKLREICEEYVKELEKLAYKLMELIALSLGLPKDRFLEFFEEQTSFIRLNHYPPCPNPDLALGVGRHKDAIALTILAQDDVGGLEVKRKTDGEWLWVKPTPNAYIINVGDIIQVWSNDTYESVEHRAMVNSERERFSIPYFLSPAHYTDVQPLEELLNEQNPAKYKPYNWGKFFVTRKRSNFKKLHVENIQIQHFKIPESELAEKLDAALSISK</sequence>
<evidence type="ECO:0000256" key="3">
    <source>
        <dbReference type="ARBA" id="ARBA00023002"/>
    </source>
</evidence>
<dbReference type="InterPro" id="IPR005123">
    <property type="entry name" value="Oxoglu/Fe-dep_dioxygenase_dom"/>
</dbReference>
<name>A0AAV1RBR6_9ROSI</name>
<organism evidence="7 8">
    <name type="scientific">Dovyalis caffra</name>
    <dbReference type="NCBI Taxonomy" id="77055"/>
    <lineage>
        <taxon>Eukaryota</taxon>
        <taxon>Viridiplantae</taxon>
        <taxon>Streptophyta</taxon>
        <taxon>Embryophyta</taxon>
        <taxon>Tracheophyta</taxon>
        <taxon>Spermatophyta</taxon>
        <taxon>Magnoliopsida</taxon>
        <taxon>eudicotyledons</taxon>
        <taxon>Gunneridae</taxon>
        <taxon>Pentapetalae</taxon>
        <taxon>rosids</taxon>
        <taxon>fabids</taxon>
        <taxon>Malpighiales</taxon>
        <taxon>Salicaceae</taxon>
        <taxon>Flacourtieae</taxon>
        <taxon>Dovyalis</taxon>
    </lineage>
</organism>